<dbReference type="AlphaFoldDB" id="A0A507E667"/>
<dbReference type="STRING" id="246404.A0A507E667"/>
<dbReference type="EMBL" id="QEAP01000718">
    <property type="protein sequence ID" value="TPX59316.1"/>
    <property type="molecule type" value="Genomic_DNA"/>
</dbReference>
<dbReference type="OrthoDB" id="2134027at2759"/>
<feature type="signal peptide" evidence="1">
    <location>
        <begin position="1"/>
        <end position="18"/>
    </location>
</feature>
<dbReference type="Proteomes" id="UP000320333">
    <property type="component" value="Unassembled WGS sequence"/>
</dbReference>
<protein>
    <recommendedName>
        <fullName evidence="4">Phosphatidylglycerol/phosphatidylinositol transfer protein</fullName>
    </recommendedName>
</protein>
<evidence type="ECO:0000313" key="3">
    <source>
        <dbReference type="Proteomes" id="UP000320333"/>
    </source>
</evidence>
<accession>A0A507E667</accession>
<gene>
    <name evidence="2" type="ORF">CcCBS67573_g09094</name>
</gene>
<name>A0A507E667_9FUNG</name>
<evidence type="ECO:0000256" key="1">
    <source>
        <dbReference type="SAM" id="SignalP"/>
    </source>
</evidence>
<keyword evidence="3" id="KW-1185">Reference proteome</keyword>
<comment type="caution">
    <text evidence="2">The sequence shown here is derived from an EMBL/GenBank/DDBJ whole genome shotgun (WGS) entry which is preliminary data.</text>
</comment>
<keyword evidence="1" id="KW-0732">Signal</keyword>
<evidence type="ECO:0000313" key="2">
    <source>
        <dbReference type="EMBL" id="TPX59316.1"/>
    </source>
</evidence>
<proteinExistence type="predicted"/>
<reference evidence="2 3" key="1">
    <citation type="journal article" date="2019" name="Sci. Rep.">
        <title>Comparative genomics of chytrid fungi reveal insights into the obligate biotrophic and pathogenic lifestyle of Synchytrium endobioticum.</title>
        <authorList>
            <person name="van de Vossenberg B.T.L.H."/>
            <person name="Warris S."/>
            <person name="Nguyen H.D.T."/>
            <person name="van Gent-Pelzer M.P.E."/>
            <person name="Joly D.L."/>
            <person name="van de Geest H.C."/>
            <person name="Bonants P.J.M."/>
            <person name="Smith D.S."/>
            <person name="Levesque C.A."/>
            <person name="van der Lee T.A.J."/>
        </authorList>
    </citation>
    <scope>NUCLEOTIDE SEQUENCE [LARGE SCALE GENOMIC DNA]</scope>
    <source>
        <strain evidence="2 3">CBS 675.73</strain>
    </source>
</reference>
<sequence>MSIIAVLVLTVAARSANAFCTPTQNSCQIQSDPFVQPFIGETFSLENAGQFFAVDSAEMKVQVNIVSTFAPNLKKEVHVVNELRYSCGGSAPQTFTTRALTGKGPMTLSCDIGTCARTTCRVVILPGLDPVPNVQIQQIQYMGTRGNGGLCFQNDRQCQVTKSSF</sequence>
<organism evidence="2 3">
    <name type="scientific">Chytriomyces confervae</name>
    <dbReference type="NCBI Taxonomy" id="246404"/>
    <lineage>
        <taxon>Eukaryota</taxon>
        <taxon>Fungi</taxon>
        <taxon>Fungi incertae sedis</taxon>
        <taxon>Chytridiomycota</taxon>
        <taxon>Chytridiomycota incertae sedis</taxon>
        <taxon>Chytridiomycetes</taxon>
        <taxon>Chytridiales</taxon>
        <taxon>Chytriomycetaceae</taxon>
        <taxon>Chytriomyces</taxon>
    </lineage>
</organism>
<feature type="chain" id="PRO_5021268707" description="Phosphatidylglycerol/phosphatidylinositol transfer protein" evidence="1">
    <location>
        <begin position="19"/>
        <end position="165"/>
    </location>
</feature>
<evidence type="ECO:0008006" key="4">
    <source>
        <dbReference type="Google" id="ProtNLM"/>
    </source>
</evidence>